<gene>
    <name evidence="13" type="ORF">JCM16418_2497</name>
</gene>
<comment type="catalytic activity">
    <reaction evidence="8">
        <text>2-ethylhexyl sulfate + 2-oxoglutarate + O2 = 2-ethylhexanal + sulfate + succinate + CO2 + H(+)</text>
        <dbReference type="Rhea" id="RHEA:47620"/>
        <dbReference type="ChEBI" id="CHEBI:15378"/>
        <dbReference type="ChEBI" id="CHEBI:15379"/>
        <dbReference type="ChEBI" id="CHEBI:16189"/>
        <dbReference type="ChEBI" id="CHEBI:16526"/>
        <dbReference type="ChEBI" id="CHEBI:16810"/>
        <dbReference type="ChEBI" id="CHEBI:30031"/>
        <dbReference type="ChEBI" id="CHEBI:87808"/>
        <dbReference type="ChEBI" id="CHEBI:87809"/>
        <dbReference type="EC" id="1.14.11.77"/>
    </reaction>
</comment>
<proteinExistence type="inferred from homology"/>
<dbReference type="GO" id="GO:0005737">
    <property type="term" value="C:cytoplasm"/>
    <property type="evidence" value="ECO:0007669"/>
    <property type="project" value="TreeGrafter"/>
</dbReference>
<organism evidence="13 14">
    <name type="scientific">Paenibacillus pini JCM 16418</name>
    <dbReference type="NCBI Taxonomy" id="1236976"/>
    <lineage>
        <taxon>Bacteria</taxon>
        <taxon>Bacillati</taxon>
        <taxon>Bacillota</taxon>
        <taxon>Bacilli</taxon>
        <taxon>Bacillales</taxon>
        <taxon>Paenibacillaceae</taxon>
        <taxon>Paenibacillus</taxon>
    </lineage>
</organism>
<evidence type="ECO:0000313" key="14">
    <source>
        <dbReference type="Proteomes" id="UP000019364"/>
    </source>
</evidence>
<evidence type="ECO:0000256" key="8">
    <source>
        <dbReference type="ARBA" id="ARBA00051250"/>
    </source>
</evidence>
<keyword evidence="4 13" id="KW-0223">Dioxygenase</keyword>
<dbReference type="Gene3D" id="3.60.130.10">
    <property type="entry name" value="Clavaminate synthase-like"/>
    <property type="match status" value="1"/>
</dbReference>
<dbReference type="STRING" id="1236976.JCM16418_2497"/>
<evidence type="ECO:0000259" key="12">
    <source>
        <dbReference type="Pfam" id="PF02668"/>
    </source>
</evidence>
<dbReference type="OrthoDB" id="581608at2"/>
<dbReference type="InterPro" id="IPR051323">
    <property type="entry name" value="AtsK-like"/>
</dbReference>
<dbReference type="AlphaFoldDB" id="W7YL20"/>
<dbReference type="Proteomes" id="UP000019364">
    <property type="component" value="Unassembled WGS sequence"/>
</dbReference>
<evidence type="ECO:0000256" key="3">
    <source>
        <dbReference type="ARBA" id="ARBA00022723"/>
    </source>
</evidence>
<name>W7YL20_9BACL</name>
<evidence type="ECO:0000256" key="9">
    <source>
        <dbReference type="ARBA" id="ARBA00066614"/>
    </source>
</evidence>
<evidence type="ECO:0000256" key="5">
    <source>
        <dbReference type="ARBA" id="ARBA00023002"/>
    </source>
</evidence>
<dbReference type="PANTHER" id="PTHR30468">
    <property type="entry name" value="ALPHA-KETOGLUTARATE-DEPENDENT SULFONATE DIOXYGENASE"/>
    <property type="match status" value="1"/>
</dbReference>
<evidence type="ECO:0000256" key="11">
    <source>
        <dbReference type="ARBA" id="ARBA00078517"/>
    </source>
</evidence>
<dbReference type="Pfam" id="PF02668">
    <property type="entry name" value="TauD"/>
    <property type="match status" value="1"/>
</dbReference>
<sequence>MSKALKIAPVAGRIGAVIKDIHLSGDLDLGTIQAIEEALLKYKVLFFRGQQHLDDASQEAFAKRLGQLYSHPTVPVKSGTSAVLELDSEHGGRANSWHTDISFVAAYPKASVLRSVVIPAAGGDTVWANTASAYLDLPEELRELVDKLRAEHTNAFDYASFAYNQKLRNDPAFLKYRKQFESTVYETEHPLVRVHPETGEKNLLLGSFVKRIVGFKPDDSARLLSILQDHVTRLENTVRWSWKVGDVVIWDNRATQHYAINDYGSEHRVVRRVTIAGDIPFGVDGRQSVTIKPEPAQAEDTPEAI</sequence>
<keyword evidence="6" id="KW-0408">Iron</keyword>
<evidence type="ECO:0000256" key="6">
    <source>
        <dbReference type="ARBA" id="ARBA00023004"/>
    </source>
</evidence>
<comment type="cofactor">
    <cofactor evidence="1">
        <name>Fe(2+)</name>
        <dbReference type="ChEBI" id="CHEBI:29033"/>
    </cofactor>
</comment>
<dbReference type="SUPFAM" id="SSF51197">
    <property type="entry name" value="Clavaminate synthase-like"/>
    <property type="match status" value="1"/>
</dbReference>
<keyword evidence="3" id="KW-0479">Metal-binding</keyword>
<keyword evidence="5" id="KW-0560">Oxidoreductase</keyword>
<dbReference type="InterPro" id="IPR003819">
    <property type="entry name" value="TauD/TfdA-like"/>
</dbReference>
<dbReference type="EMBL" id="BAVZ01000006">
    <property type="protein sequence ID" value="GAF08423.1"/>
    <property type="molecule type" value="Genomic_DNA"/>
</dbReference>
<evidence type="ECO:0000256" key="7">
    <source>
        <dbReference type="ARBA" id="ARBA00050529"/>
    </source>
</evidence>
<dbReference type="FunFam" id="3.60.130.10:FF:000002">
    <property type="entry name" value="Alpha-ketoglutarate-dependent taurine dioxygenase"/>
    <property type="match status" value="1"/>
</dbReference>
<protein>
    <recommendedName>
        <fullName evidence="10">Alpha-ketoglutarate-dependent sulfate ester dioxygenase</fullName>
        <ecNumber evidence="9">1.14.11.77</ecNumber>
    </recommendedName>
    <alternativeName>
        <fullName evidence="11">Type II alkyl sulfatase</fullName>
    </alternativeName>
</protein>
<evidence type="ECO:0000256" key="1">
    <source>
        <dbReference type="ARBA" id="ARBA00001954"/>
    </source>
</evidence>
<accession>W7YL20</accession>
<evidence type="ECO:0000256" key="10">
    <source>
        <dbReference type="ARBA" id="ARBA00067109"/>
    </source>
</evidence>
<evidence type="ECO:0000313" key="13">
    <source>
        <dbReference type="EMBL" id="GAF08423.1"/>
    </source>
</evidence>
<dbReference type="RefSeq" id="WP_036648799.1">
    <property type="nucleotide sequence ID" value="NZ_BAVZ01000006.1"/>
</dbReference>
<comment type="caution">
    <text evidence="13">The sequence shown here is derived from an EMBL/GenBank/DDBJ whole genome shotgun (WGS) entry which is preliminary data.</text>
</comment>
<keyword evidence="14" id="KW-1185">Reference proteome</keyword>
<comment type="catalytic activity">
    <reaction evidence="7">
        <text>a primary linear alkyl sulfate ester + 2-oxoglutarate + O2 = an aldehyde + sulfate + succinate + CO2 + H(+)</text>
        <dbReference type="Rhea" id="RHEA:65716"/>
        <dbReference type="ChEBI" id="CHEBI:15378"/>
        <dbReference type="ChEBI" id="CHEBI:15379"/>
        <dbReference type="ChEBI" id="CHEBI:16189"/>
        <dbReference type="ChEBI" id="CHEBI:16526"/>
        <dbReference type="ChEBI" id="CHEBI:16810"/>
        <dbReference type="ChEBI" id="CHEBI:17478"/>
        <dbReference type="ChEBI" id="CHEBI:30031"/>
        <dbReference type="ChEBI" id="CHEBI:157685"/>
        <dbReference type="EC" id="1.14.11.77"/>
    </reaction>
</comment>
<dbReference type="EC" id="1.14.11.77" evidence="9"/>
<feature type="domain" description="TauD/TfdA-like" evidence="12">
    <location>
        <begin position="7"/>
        <end position="274"/>
    </location>
</feature>
<evidence type="ECO:0000256" key="2">
    <source>
        <dbReference type="ARBA" id="ARBA00005896"/>
    </source>
</evidence>
<dbReference type="GO" id="GO:0016706">
    <property type="term" value="F:2-oxoglutarate-dependent dioxygenase activity"/>
    <property type="evidence" value="ECO:0007669"/>
    <property type="project" value="TreeGrafter"/>
</dbReference>
<dbReference type="eggNOG" id="COG2175">
    <property type="taxonomic scope" value="Bacteria"/>
</dbReference>
<dbReference type="PANTHER" id="PTHR30468:SF5">
    <property type="entry name" value="ALPHA-KETOGLUTARATE-DEPENDENT SULFATE ESTER DIOXYGENASE"/>
    <property type="match status" value="1"/>
</dbReference>
<comment type="similarity">
    <text evidence="2">Belongs to the TfdA dioxygenase family.</text>
</comment>
<dbReference type="GO" id="GO:0046872">
    <property type="term" value="F:metal ion binding"/>
    <property type="evidence" value="ECO:0007669"/>
    <property type="project" value="UniProtKB-KW"/>
</dbReference>
<reference evidence="13 14" key="1">
    <citation type="journal article" date="2014" name="Genome Announc.">
        <title>Draft Genome Sequence of Paenibacillus pini JCM 16418T, Isolated from the Rhizosphere of Pine Tree.</title>
        <authorList>
            <person name="Yuki M."/>
            <person name="Oshima K."/>
            <person name="Suda W."/>
            <person name="Oshida Y."/>
            <person name="Kitamura K."/>
            <person name="Iida Y."/>
            <person name="Hattori M."/>
            <person name="Ohkuma M."/>
        </authorList>
    </citation>
    <scope>NUCLEOTIDE SEQUENCE [LARGE SCALE GENOMIC DNA]</scope>
    <source>
        <strain evidence="13 14">JCM 16418</strain>
    </source>
</reference>
<dbReference type="InterPro" id="IPR042098">
    <property type="entry name" value="TauD-like_sf"/>
</dbReference>
<evidence type="ECO:0000256" key="4">
    <source>
        <dbReference type="ARBA" id="ARBA00022964"/>
    </source>
</evidence>